<feature type="region of interest" description="Disordered" evidence="4">
    <location>
        <begin position="1"/>
        <end position="143"/>
    </location>
</feature>
<dbReference type="EMBL" id="VJMJ01000319">
    <property type="protein sequence ID" value="KAF0722923.1"/>
    <property type="molecule type" value="Genomic_DNA"/>
</dbReference>
<dbReference type="Pfam" id="PF07496">
    <property type="entry name" value="zf-CW"/>
    <property type="match status" value="3"/>
</dbReference>
<dbReference type="InterPro" id="IPR011124">
    <property type="entry name" value="Znf_CW"/>
</dbReference>
<evidence type="ECO:0000256" key="2">
    <source>
        <dbReference type="ARBA" id="ARBA00022771"/>
    </source>
</evidence>
<feature type="compositionally biased region" description="Basic residues" evidence="4">
    <location>
        <begin position="112"/>
        <end position="122"/>
    </location>
</feature>
<dbReference type="PANTHER" id="PTHR46245">
    <property type="entry name" value="B3 DOMAIN-CONTAINING PROTEIN OS07G0563300"/>
    <property type="match status" value="1"/>
</dbReference>
<keyword evidence="1" id="KW-0479">Metal-binding</keyword>
<keyword evidence="7" id="KW-1185">Reference proteome</keyword>
<feature type="compositionally biased region" description="Polar residues" evidence="4">
    <location>
        <begin position="249"/>
        <end position="259"/>
    </location>
</feature>
<gene>
    <name evidence="6" type="ORF">Ae201684_018000</name>
</gene>
<dbReference type="GO" id="GO:0008270">
    <property type="term" value="F:zinc ion binding"/>
    <property type="evidence" value="ECO:0007669"/>
    <property type="project" value="UniProtKB-KW"/>
</dbReference>
<feature type="domain" description="CW-type" evidence="5">
    <location>
        <begin position="390"/>
        <end position="443"/>
    </location>
</feature>
<feature type="domain" description="CW-type" evidence="5">
    <location>
        <begin position="265"/>
        <end position="320"/>
    </location>
</feature>
<feature type="compositionally biased region" description="Low complexity" evidence="4">
    <location>
        <begin position="210"/>
        <end position="223"/>
    </location>
</feature>
<keyword evidence="2" id="KW-0863">Zinc-finger</keyword>
<dbReference type="Gene3D" id="3.30.40.100">
    <property type="match status" value="3"/>
</dbReference>
<evidence type="ECO:0000256" key="1">
    <source>
        <dbReference type="ARBA" id="ARBA00022723"/>
    </source>
</evidence>
<feature type="compositionally biased region" description="Basic and acidic residues" evidence="4">
    <location>
        <begin position="261"/>
        <end position="270"/>
    </location>
</feature>
<feature type="compositionally biased region" description="Basic and acidic residues" evidence="4">
    <location>
        <begin position="224"/>
        <end position="237"/>
    </location>
</feature>
<name>A0A6G0W6R0_9STRA</name>
<dbReference type="PROSITE" id="PS51050">
    <property type="entry name" value="ZF_CW"/>
    <property type="match status" value="3"/>
</dbReference>
<feature type="compositionally biased region" description="Basic and acidic residues" evidence="4">
    <location>
        <begin position="96"/>
        <end position="111"/>
    </location>
</feature>
<feature type="compositionally biased region" description="Basic residues" evidence="4">
    <location>
        <begin position="15"/>
        <end position="35"/>
    </location>
</feature>
<dbReference type="AlphaFoldDB" id="A0A6G0W6R0"/>
<dbReference type="Proteomes" id="UP000481153">
    <property type="component" value="Unassembled WGS sequence"/>
</dbReference>
<feature type="compositionally biased region" description="Low complexity" evidence="4">
    <location>
        <begin position="528"/>
        <end position="538"/>
    </location>
</feature>
<organism evidence="6 7">
    <name type="scientific">Aphanomyces euteiches</name>
    <dbReference type="NCBI Taxonomy" id="100861"/>
    <lineage>
        <taxon>Eukaryota</taxon>
        <taxon>Sar</taxon>
        <taxon>Stramenopiles</taxon>
        <taxon>Oomycota</taxon>
        <taxon>Saprolegniomycetes</taxon>
        <taxon>Saprolegniales</taxon>
        <taxon>Verrucalvaceae</taxon>
        <taxon>Aphanomyces</taxon>
    </lineage>
</organism>
<evidence type="ECO:0000313" key="6">
    <source>
        <dbReference type="EMBL" id="KAF0722923.1"/>
    </source>
</evidence>
<feature type="compositionally biased region" description="Pro residues" evidence="4">
    <location>
        <begin position="448"/>
        <end position="457"/>
    </location>
</feature>
<evidence type="ECO:0000256" key="3">
    <source>
        <dbReference type="ARBA" id="ARBA00022833"/>
    </source>
</evidence>
<accession>A0A6G0W6R0</accession>
<dbReference type="VEuPathDB" id="FungiDB:AeMF1_013983"/>
<protein>
    <recommendedName>
        <fullName evidence="5">CW-type domain-containing protein</fullName>
    </recommendedName>
</protein>
<feature type="region of interest" description="Disordered" evidence="4">
    <location>
        <begin position="434"/>
        <end position="457"/>
    </location>
</feature>
<evidence type="ECO:0000259" key="5">
    <source>
        <dbReference type="PROSITE" id="PS51050"/>
    </source>
</evidence>
<comment type="caution">
    <text evidence="6">The sequence shown here is derived from an EMBL/GenBank/DDBJ whole genome shotgun (WGS) entry which is preliminary data.</text>
</comment>
<evidence type="ECO:0000313" key="7">
    <source>
        <dbReference type="Proteomes" id="UP000481153"/>
    </source>
</evidence>
<keyword evidence="3" id="KW-0862">Zinc</keyword>
<reference evidence="6 7" key="1">
    <citation type="submission" date="2019-07" db="EMBL/GenBank/DDBJ databases">
        <title>Genomics analysis of Aphanomyces spp. identifies a new class of oomycete effector associated with host adaptation.</title>
        <authorList>
            <person name="Gaulin E."/>
        </authorList>
    </citation>
    <scope>NUCLEOTIDE SEQUENCE [LARGE SCALE GENOMIC DNA]</scope>
    <source>
        <strain evidence="6 7">ATCC 201684</strain>
    </source>
</reference>
<feature type="compositionally biased region" description="Basic and acidic residues" evidence="4">
    <location>
        <begin position="191"/>
        <end position="201"/>
    </location>
</feature>
<dbReference type="PANTHER" id="PTHR46245:SF2">
    <property type="entry name" value="B3 DOMAIN-CONTAINING TRANSCRIPTION REPRESSOR VAL2"/>
    <property type="match status" value="1"/>
</dbReference>
<feature type="compositionally biased region" description="Acidic residues" evidence="4">
    <location>
        <begin position="518"/>
        <end position="527"/>
    </location>
</feature>
<feature type="compositionally biased region" description="Basic and acidic residues" evidence="4">
    <location>
        <begin position="1"/>
        <end position="14"/>
    </location>
</feature>
<evidence type="ECO:0000256" key="4">
    <source>
        <dbReference type="SAM" id="MobiDB-lite"/>
    </source>
</evidence>
<sequence>MADSDGDTKHESKKKDKKKKKKKDKKKDKKQKKEKKSGGKSKDDSSDDETSEPPLPAETKVEPSEESVASSIPLAATAHSPDSPPHKLDLNIVIPNKDRDSDDSKTAESVRNKKKSKKKKRARASETTSTSGNDVEEADEAKWVQCDRCKKWRTVPEDVDLDKISQTAWYCTMNSWDSKYASCDVAEEVVEPKAKKTKVEPPPDDPAPPQVSASSPRSSSATVDIRKREAEKKDKLKLGKKPKDKLKTQVKSAAKQTGASPRDDEPTEEKWVQCENKSCGKWRVVPPHIDIASLPLKWYCSLNTWAPSLATCSAENPVEVESLWNKKAVKPTLPKSSAKTTGGKSSPRAQLTLPAIPTVLDVVSTSGDVDSPMSKGKKVADVAKKVKSPEKTVLEWAMCDKCKKWRKLPAHVKSATLPEHWFCSMNHWNPAVASCSAPEESDQDPTPARVPMPLPRPAPRRGKLSYIELLYAGNGHMRKAYTEESSTLSFEFEGKLYHRDDQYRKSSMYATPTPSTPVDDDVQDENEPVPTEEPTAPTLSKAELDKIRYLLQSLIKENEGKSILDMVALLHSEKTGVNINEYYSYAAVYQTVQAMVRDGDMEAYRDERMVTVTVPTQISTYAQAYYVAGENNTENRTWVERRTSPHLLYQRKIQYKLPLKVAKPWKQKGFTGWTTS</sequence>
<feature type="region of interest" description="Disordered" evidence="4">
    <location>
        <begin position="507"/>
        <end position="540"/>
    </location>
</feature>
<feature type="domain" description="CW-type" evidence="5">
    <location>
        <begin position="137"/>
        <end position="191"/>
    </location>
</feature>
<proteinExistence type="predicted"/>
<feature type="region of interest" description="Disordered" evidence="4">
    <location>
        <begin position="191"/>
        <end position="270"/>
    </location>
</feature>